<dbReference type="EMBL" id="DS469920">
    <property type="protein sequence ID" value="EDO31262.1"/>
    <property type="molecule type" value="Genomic_DNA"/>
</dbReference>
<protein>
    <recommendedName>
        <fullName evidence="3">Integrator complex subunit 10</fullName>
    </recommendedName>
</protein>
<dbReference type="PANTHER" id="PTHR16055:SF2">
    <property type="entry name" value="INTEGRATOR COMPLEX SUBUNIT 10"/>
    <property type="match status" value="1"/>
</dbReference>
<feature type="non-terminal residue" evidence="5">
    <location>
        <position position="1"/>
    </location>
</feature>
<keyword evidence="6" id="KW-1185">Reference proteome</keyword>
<dbReference type="AlphaFoldDB" id="A7SYF8"/>
<keyword evidence="4" id="KW-0539">Nucleus</keyword>
<evidence type="ECO:0000313" key="6">
    <source>
        <dbReference type="Proteomes" id="UP000001593"/>
    </source>
</evidence>
<dbReference type="Proteomes" id="UP000001593">
    <property type="component" value="Unassembled WGS sequence"/>
</dbReference>
<gene>
    <name evidence="5" type="ORF">NEMVEDRAFT_v1g137821</name>
</gene>
<evidence type="ECO:0000313" key="5">
    <source>
        <dbReference type="EMBL" id="EDO31262.1"/>
    </source>
</evidence>
<dbReference type="InterPro" id="IPR026164">
    <property type="entry name" value="Int_cplx_su10"/>
</dbReference>
<comment type="subcellular location">
    <subcellularLocation>
        <location evidence="1">Nucleus</location>
    </subcellularLocation>
</comment>
<accession>A7SYF8</accession>
<dbReference type="PRINTS" id="PR02106">
    <property type="entry name" value="INTSUBUNIT10"/>
</dbReference>
<dbReference type="PhylomeDB" id="A7SYF8"/>
<name>A7SYF8_NEMVE</name>
<evidence type="ECO:0000256" key="3">
    <source>
        <dbReference type="ARBA" id="ARBA00016811"/>
    </source>
</evidence>
<comment type="similarity">
    <text evidence="2">Belongs to the Integrator subunit 10 family.</text>
</comment>
<proteinExistence type="inferred from homology"/>
<dbReference type="STRING" id="45351.A7SYF8"/>
<evidence type="ECO:0000256" key="1">
    <source>
        <dbReference type="ARBA" id="ARBA00004123"/>
    </source>
</evidence>
<reference evidence="5 6" key="1">
    <citation type="journal article" date="2007" name="Science">
        <title>Sea anemone genome reveals ancestral eumetazoan gene repertoire and genomic organization.</title>
        <authorList>
            <person name="Putnam N.H."/>
            <person name="Srivastava M."/>
            <person name="Hellsten U."/>
            <person name="Dirks B."/>
            <person name="Chapman J."/>
            <person name="Salamov A."/>
            <person name="Terry A."/>
            <person name="Shapiro H."/>
            <person name="Lindquist E."/>
            <person name="Kapitonov V.V."/>
            <person name="Jurka J."/>
            <person name="Genikhovich G."/>
            <person name="Grigoriev I.V."/>
            <person name="Lucas S.M."/>
            <person name="Steele R.E."/>
            <person name="Finnerty J.R."/>
            <person name="Technau U."/>
            <person name="Martindale M.Q."/>
            <person name="Rokhsar D.S."/>
        </authorList>
    </citation>
    <scope>NUCLEOTIDE SEQUENCE [LARGE SCALE GENOMIC DNA]</scope>
    <source>
        <strain evidence="6">CH2 X CH6</strain>
    </source>
</reference>
<dbReference type="PANTHER" id="PTHR16055">
    <property type="entry name" value="INTEGRATOR COMPLEX SUBUNIT 10"/>
    <property type="match status" value="1"/>
</dbReference>
<evidence type="ECO:0000256" key="2">
    <source>
        <dbReference type="ARBA" id="ARBA00010391"/>
    </source>
</evidence>
<dbReference type="InParanoid" id="A7SYF8"/>
<dbReference type="GO" id="GO:0032039">
    <property type="term" value="C:integrator complex"/>
    <property type="evidence" value="ECO:0007669"/>
    <property type="project" value="InterPro"/>
</dbReference>
<dbReference type="GO" id="GO:0016180">
    <property type="term" value="P:snRNA processing"/>
    <property type="evidence" value="ECO:0007669"/>
    <property type="project" value="InterPro"/>
</dbReference>
<dbReference type="eggNOG" id="ENOG502QQ28">
    <property type="taxonomic scope" value="Eukaryota"/>
</dbReference>
<sequence length="270" mass="31590">MAGPVTHSTAEWLVDRAKDSLKQDKFYEAKSWLLTAKTLYPRNFFIQHEAYNIERNARRVKEAADLFCEMFEQFPDESPLWKDIFHIIGALENDKPDVKGEFLKGNSGCYRKGRMRLKQEQPLRLIPCTESEVLSFCIRLLITCFKLRISQESRTSISNLFRHLIVLLQYDWPREETTFYEMLEKIRANGGLTYRSFFDYVVNIDMLEEFAHMNNEGILKLDFLPKSSSATRARTVTRGVNKGVKEDFRSAMEKQVMRSDESIEPLLKGF</sequence>
<dbReference type="HOGENOM" id="CLU_1032788_0_0_1"/>
<dbReference type="Pfam" id="PF21045">
    <property type="entry name" value="INT10"/>
    <property type="match status" value="2"/>
</dbReference>
<evidence type="ECO:0000256" key="4">
    <source>
        <dbReference type="ARBA" id="ARBA00023242"/>
    </source>
</evidence>
<organism evidence="5 6">
    <name type="scientific">Nematostella vectensis</name>
    <name type="common">Starlet sea anemone</name>
    <dbReference type="NCBI Taxonomy" id="45351"/>
    <lineage>
        <taxon>Eukaryota</taxon>
        <taxon>Metazoa</taxon>
        <taxon>Cnidaria</taxon>
        <taxon>Anthozoa</taxon>
        <taxon>Hexacorallia</taxon>
        <taxon>Actiniaria</taxon>
        <taxon>Edwardsiidae</taxon>
        <taxon>Nematostella</taxon>
    </lineage>
</organism>